<dbReference type="PROSITE" id="PS50157">
    <property type="entry name" value="ZINC_FINGER_C2H2_2"/>
    <property type="match status" value="7"/>
</dbReference>
<feature type="domain" description="C2H2-type" evidence="12">
    <location>
        <begin position="471"/>
        <end position="498"/>
    </location>
</feature>
<dbReference type="InterPro" id="IPR036236">
    <property type="entry name" value="Znf_C2H2_sf"/>
</dbReference>
<dbReference type="Gene3D" id="6.10.140.1610">
    <property type="match status" value="2"/>
</dbReference>
<feature type="domain" description="C2H2-type" evidence="12">
    <location>
        <begin position="499"/>
        <end position="526"/>
    </location>
</feature>
<comment type="caution">
    <text evidence="13">The sequence shown here is derived from an EMBL/GenBank/DDBJ whole genome shotgun (WGS) entry which is preliminary data.</text>
</comment>
<dbReference type="Pfam" id="PF07084">
    <property type="entry name" value="Spot_14"/>
    <property type="match status" value="2"/>
</dbReference>
<keyword evidence="7 10" id="KW-0863">Zinc-finger</keyword>
<keyword evidence="9" id="KW-0539">Nucleus</keyword>
<keyword evidence="6" id="KW-0677">Repeat</keyword>
<dbReference type="SMART" id="SM00355">
    <property type="entry name" value="ZnF_C2H2"/>
    <property type="match status" value="7"/>
</dbReference>
<feature type="compositionally biased region" description="Acidic residues" evidence="11">
    <location>
        <begin position="204"/>
        <end position="216"/>
    </location>
</feature>
<sequence length="616" mass="69219">MNAMEKFVSTVQEMDETILVPCRLMDLKIGDASDMTAAGDSKTEMQTLMKHADLYSLYTMVNSVKNELLWGHNNTPSEDPAGPLFVSGVVVGEYSKTSVSSDTTDKRIARPSIFEMMMGTSVAMIPLHGLPCSNYIPCSGISSLPHTTTNSNNSSLPATKTHSRNSSASNIKPEKGAGSQHQRRPSTGSLISTHSMTSMSLSDTDSEAGNENDSGIEDGNSVDPTVQIALNFRRHLTGLHKSLEQMTQAASYLTQRYQHDVGGNSRVRIDLGRQQLGTFDFLEAEKNDRFKSFEYRSEPIYLDSRGFLQTDVSPDSPVELSMRTEDKSQAYQCQVCDRHFSSKNSLKVHLDCHDKLKKYDCKHCGALFHTQGTYYGHIRRHNGNAIVCHYCGKEFYHKDKFNCHLRIHTGEKPFVCKHCPKKFSSRDNLKRHDVLVHKNDNDFSCGICTEKFVFYQNFLDHLKSHKLKKYFKCDLCKKTVVSRSLLLRHMRVHTGKKPYTCEMCSASFSDSSNKKRHMKVHKNRNGDSCSGGSAKPGEAEPTQTIPSQTQVKSPYLLSLDVRNSQMKFVILLNGGQKGLKGAEPAYSDYLNEPVKPGRFIEDCVNETERLKVSFFE</sequence>
<proteinExistence type="inferred from homology"/>
<evidence type="ECO:0000256" key="1">
    <source>
        <dbReference type="ARBA" id="ARBA00004123"/>
    </source>
</evidence>
<keyword evidence="4" id="KW-0963">Cytoplasm</keyword>
<feature type="compositionally biased region" description="Polar residues" evidence="11">
    <location>
        <begin position="148"/>
        <end position="170"/>
    </location>
</feature>
<feature type="domain" description="C2H2-type" evidence="12">
    <location>
        <begin position="359"/>
        <end position="386"/>
    </location>
</feature>
<feature type="domain" description="C2H2-type" evidence="12">
    <location>
        <begin position="331"/>
        <end position="358"/>
    </location>
</feature>
<evidence type="ECO:0000256" key="10">
    <source>
        <dbReference type="PROSITE-ProRule" id="PRU00042"/>
    </source>
</evidence>
<keyword evidence="14" id="KW-1185">Reference proteome</keyword>
<evidence type="ECO:0000256" key="3">
    <source>
        <dbReference type="ARBA" id="ARBA00009488"/>
    </source>
</evidence>
<feature type="compositionally biased region" description="Low complexity" evidence="11">
    <location>
        <begin position="189"/>
        <end position="203"/>
    </location>
</feature>
<evidence type="ECO:0000313" key="14">
    <source>
        <dbReference type="Proteomes" id="UP001359485"/>
    </source>
</evidence>
<reference evidence="13 14" key="1">
    <citation type="submission" date="2023-09" db="EMBL/GenBank/DDBJ databases">
        <title>Genomes of two closely related lineages of the louse Polyplax serrata with different host specificities.</title>
        <authorList>
            <person name="Martinu J."/>
            <person name="Tarabai H."/>
            <person name="Stefka J."/>
            <person name="Hypsa V."/>
        </authorList>
    </citation>
    <scope>NUCLEOTIDE SEQUENCE [LARGE SCALE GENOMIC DNA]</scope>
    <source>
        <strain evidence="13">98ZLc_SE</strain>
    </source>
</reference>
<dbReference type="Gene3D" id="3.30.160.60">
    <property type="entry name" value="Classic Zinc Finger"/>
    <property type="match status" value="5"/>
</dbReference>
<feature type="region of interest" description="Disordered" evidence="11">
    <location>
        <begin position="148"/>
        <end position="222"/>
    </location>
</feature>
<gene>
    <name evidence="13" type="ORF">RUM44_002593</name>
</gene>
<dbReference type="PANTHER" id="PTHR24409:SF295">
    <property type="entry name" value="AZ2-RELATED"/>
    <property type="match status" value="1"/>
</dbReference>
<comment type="subcellular location">
    <subcellularLocation>
        <location evidence="2">Cytoplasm</location>
    </subcellularLocation>
    <subcellularLocation>
        <location evidence="1">Nucleus</location>
    </subcellularLocation>
</comment>
<comment type="similarity">
    <text evidence="3">Belongs to the SPOT14 family.</text>
</comment>
<organism evidence="13 14">
    <name type="scientific">Polyplax serrata</name>
    <name type="common">Common mouse louse</name>
    <dbReference type="NCBI Taxonomy" id="468196"/>
    <lineage>
        <taxon>Eukaryota</taxon>
        <taxon>Metazoa</taxon>
        <taxon>Ecdysozoa</taxon>
        <taxon>Arthropoda</taxon>
        <taxon>Hexapoda</taxon>
        <taxon>Insecta</taxon>
        <taxon>Pterygota</taxon>
        <taxon>Neoptera</taxon>
        <taxon>Paraneoptera</taxon>
        <taxon>Psocodea</taxon>
        <taxon>Troctomorpha</taxon>
        <taxon>Phthiraptera</taxon>
        <taxon>Anoplura</taxon>
        <taxon>Polyplacidae</taxon>
        <taxon>Polyplax</taxon>
    </lineage>
</organism>
<dbReference type="PANTHER" id="PTHR24409">
    <property type="entry name" value="ZINC FINGER PROTEIN 142"/>
    <property type="match status" value="1"/>
</dbReference>
<evidence type="ECO:0000313" key="13">
    <source>
        <dbReference type="EMBL" id="KAK6618143.1"/>
    </source>
</evidence>
<dbReference type="Pfam" id="PF00096">
    <property type="entry name" value="zf-C2H2"/>
    <property type="match status" value="3"/>
</dbReference>
<evidence type="ECO:0000259" key="12">
    <source>
        <dbReference type="PROSITE" id="PS50157"/>
    </source>
</evidence>
<dbReference type="InterPro" id="IPR013087">
    <property type="entry name" value="Znf_C2H2_type"/>
</dbReference>
<dbReference type="Proteomes" id="UP001359485">
    <property type="component" value="Unassembled WGS sequence"/>
</dbReference>
<evidence type="ECO:0000256" key="5">
    <source>
        <dbReference type="ARBA" id="ARBA00022723"/>
    </source>
</evidence>
<evidence type="ECO:0000256" key="6">
    <source>
        <dbReference type="ARBA" id="ARBA00022737"/>
    </source>
</evidence>
<evidence type="ECO:0000256" key="8">
    <source>
        <dbReference type="ARBA" id="ARBA00022833"/>
    </source>
</evidence>
<feature type="domain" description="C2H2-type" evidence="12">
    <location>
        <begin position="443"/>
        <end position="470"/>
    </location>
</feature>
<dbReference type="Pfam" id="PF12874">
    <property type="entry name" value="zf-met"/>
    <property type="match status" value="1"/>
</dbReference>
<feature type="domain" description="C2H2-type" evidence="12">
    <location>
        <begin position="414"/>
        <end position="442"/>
    </location>
</feature>
<keyword evidence="8" id="KW-0862">Zinc</keyword>
<dbReference type="PROSITE" id="PS00028">
    <property type="entry name" value="ZINC_FINGER_C2H2_1"/>
    <property type="match status" value="6"/>
</dbReference>
<dbReference type="InterPro" id="IPR009786">
    <property type="entry name" value="Spot_14"/>
</dbReference>
<dbReference type="InterPro" id="IPR053719">
    <property type="entry name" value="Lipogen_MT_Stabilize_sf"/>
</dbReference>
<protein>
    <recommendedName>
        <fullName evidence="12">C2H2-type domain-containing protein</fullName>
    </recommendedName>
</protein>
<dbReference type="EMBL" id="JAWJWF010000050">
    <property type="protein sequence ID" value="KAK6618143.1"/>
    <property type="molecule type" value="Genomic_DNA"/>
</dbReference>
<feature type="region of interest" description="Disordered" evidence="11">
    <location>
        <begin position="515"/>
        <end position="547"/>
    </location>
</feature>
<evidence type="ECO:0000256" key="9">
    <source>
        <dbReference type="ARBA" id="ARBA00023242"/>
    </source>
</evidence>
<accession>A0ABR1AF72</accession>
<feature type="domain" description="C2H2-type" evidence="12">
    <location>
        <begin position="386"/>
        <end position="413"/>
    </location>
</feature>
<evidence type="ECO:0000256" key="4">
    <source>
        <dbReference type="ARBA" id="ARBA00022490"/>
    </source>
</evidence>
<evidence type="ECO:0000256" key="2">
    <source>
        <dbReference type="ARBA" id="ARBA00004496"/>
    </source>
</evidence>
<evidence type="ECO:0000256" key="7">
    <source>
        <dbReference type="ARBA" id="ARBA00022771"/>
    </source>
</evidence>
<name>A0ABR1AF72_POLSC</name>
<evidence type="ECO:0000256" key="11">
    <source>
        <dbReference type="SAM" id="MobiDB-lite"/>
    </source>
</evidence>
<keyword evidence="5" id="KW-0479">Metal-binding</keyword>
<dbReference type="SUPFAM" id="SSF57667">
    <property type="entry name" value="beta-beta-alpha zinc fingers"/>
    <property type="match status" value="3"/>
</dbReference>